<keyword evidence="3" id="KW-0812">Transmembrane</keyword>
<protein>
    <recommendedName>
        <fullName evidence="4">OmpA-like domain-containing protein</fullName>
    </recommendedName>
</protein>
<dbReference type="InterPro" id="IPR050330">
    <property type="entry name" value="Bact_OuterMem_StrucFunc"/>
</dbReference>
<dbReference type="SUPFAM" id="SSF103088">
    <property type="entry name" value="OmpA-like"/>
    <property type="match status" value="1"/>
</dbReference>
<gene>
    <name evidence="5" type="ORF">WT56_02730</name>
</gene>
<dbReference type="PANTHER" id="PTHR30329">
    <property type="entry name" value="STATOR ELEMENT OF FLAGELLAR MOTOR COMPLEX"/>
    <property type="match status" value="1"/>
</dbReference>
<dbReference type="EMBL" id="LPJR01000001">
    <property type="protein sequence ID" value="KWF37631.1"/>
    <property type="molecule type" value="Genomic_DNA"/>
</dbReference>
<proteinExistence type="predicted"/>
<evidence type="ECO:0000259" key="4">
    <source>
        <dbReference type="PROSITE" id="PS51123"/>
    </source>
</evidence>
<dbReference type="Proteomes" id="UP000062912">
    <property type="component" value="Unassembled WGS sequence"/>
</dbReference>
<dbReference type="Gene3D" id="3.30.1330.60">
    <property type="entry name" value="OmpA-like domain"/>
    <property type="match status" value="1"/>
</dbReference>
<evidence type="ECO:0000313" key="5">
    <source>
        <dbReference type="EMBL" id="KWF37631.1"/>
    </source>
</evidence>
<evidence type="ECO:0000256" key="2">
    <source>
        <dbReference type="SAM" id="MobiDB-lite"/>
    </source>
</evidence>
<evidence type="ECO:0000313" key="6">
    <source>
        <dbReference type="Proteomes" id="UP000062912"/>
    </source>
</evidence>
<accession>A0A132EMI7</accession>
<evidence type="ECO:0000256" key="3">
    <source>
        <dbReference type="SAM" id="Phobius"/>
    </source>
</evidence>
<sequence length="484" mass="54387">MPSMLPGWPSARREPDYRSPPNSDSGRASCCFAWTPHRVRMRTRWQYRCEDWMMNRAKYLAGERHDVTVAVDVPTFADIVDSDRNRKTYVIPPGEAETQRLNAIRLARNPLLEAARPLLRAQADMPDTLAGPASELLRKMLEHELRIFQKLCERANIRRDHMIGARYCLCTALDEAAMRTEWGRDGSSGCEWGNRSLATTFHEDRDGGEKVYLLIGRLLQAPDEHRDLLEVIYRVLSLGFEGRYQDVADGKRKHDAIRQRLYTEITSQRDPVPLTLSPHWQPSTKGKRPSFYDFPVWITATLLSVILLGLFGWFKYELSNHSADVQKRIAEIARMTPPPAPPVQLHLKQLLKDEIAAGTVSVDEDARRSAVTFRGDAMFLPGGASVQASMNPLIAKIAAEIAKVPGKVTIIGYTDNVPIRSRQFASNQALSEERATQVMQMLQAAGVPANRLEAVGKGDADPVGDNRTAQGRAQNRRVEIDVAR</sequence>
<dbReference type="NCBIfam" id="TIGR03350">
    <property type="entry name" value="type_VI_ompA"/>
    <property type="match status" value="1"/>
</dbReference>
<dbReference type="InterPro" id="IPR017733">
    <property type="entry name" value="OmpA-like_dom_proteobacteria"/>
</dbReference>
<dbReference type="InterPro" id="IPR036737">
    <property type="entry name" value="OmpA-like_sf"/>
</dbReference>
<feature type="region of interest" description="Disordered" evidence="2">
    <location>
        <begin position="1"/>
        <end position="26"/>
    </location>
</feature>
<dbReference type="CDD" id="cd07185">
    <property type="entry name" value="OmpA_C-like"/>
    <property type="match status" value="1"/>
</dbReference>
<dbReference type="NCBIfam" id="TIGR03349">
    <property type="entry name" value="IV_VI_DotU"/>
    <property type="match status" value="1"/>
</dbReference>
<dbReference type="AlphaFoldDB" id="A0A132EMI7"/>
<organism evidence="5 6">
    <name type="scientific">Burkholderia pseudomultivorans</name>
    <dbReference type="NCBI Taxonomy" id="1207504"/>
    <lineage>
        <taxon>Bacteria</taxon>
        <taxon>Pseudomonadati</taxon>
        <taxon>Pseudomonadota</taxon>
        <taxon>Betaproteobacteria</taxon>
        <taxon>Burkholderiales</taxon>
        <taxon>Burkholderiaceae</taxon>
        <taxon>Burkholderia</taxon>
        <taxon>Burkholderia cepacia complex</taxon>
    </lineage>
</organism>
<dbReference type="Pfam" id="PF00691">
    <property type="entry name" value="OmpA"/>
    <property type="match status" value="1"/>
</dbReference>
<dbReference type="OrthoDB" id="345640at2"/>
<name>A0A132EMI7_9BURK</name>
<dbReference type="PROSITE" id="PS51123">
    <property type="entry name" value="OMPA_2"/>
    <property type="match status" value="1"/>
</dbReference>
<dbReference type="GO" id="GO:0016020">
    <property type="term" value="C:membrane"/>
    <property type="evidence" value="ECO:0007669"/>
    <property type="project" value="UniProtKB-UniRule"/>
</dbReference>
<dbReference type="NCBIfam" id="NF005999">
    <property type="entry name" value="PRK08126.1"/>
    <property type="match status" value="1"/>
</dbReference>
<feature type="domain" description="OmpA-like" evidence="4">
    <location>
        <begin position="366"/>
        <end position="484"/>
    </location>
</feature>
<dbReference type="InterPro" id="IPR038522">
    <property type="entry name" value="T4/T6SS_DotU_sf"/>
</dbReference>
<dbReference type="PANTHER" id="PTHR30329:SF19">
    <property type="entry name" value="OUTER MEMBRANE PROTEIN, OMPA FAMILY"/>
    <property type="match status" value="1"/>
</dbReference>
<evidence type="ECO:0000256" key="1">
    <source>
        <dbReference type="PROSITE-ProRule" id="PRU00473"/>
    </source>
</evidence>
<dbReference type="InterPro" id="IPR017732">
    <property type="entry name" value="T4/T6SS_DotU"/>
</dbReference>
<feature type="region of interest" description="Disordered" evidence="2">
    <location>
        <begin position="455"/>
        <end position="484"/>
    </location>
</feature>
<reference evidence="5 6" key="1">
    <citation type="submission" date="2015-11" db="EMBL/GenBank/DDBJ databases">
        <title>Expanding the genomic diversity of Burkholderia species for the development of highly accurate diagnostics.</title>
        <authorList>
            <person name="Sahl J."/>
            <person name="Keim P."/>
            <person name="Wagner D."/>
        </authorList>
    </citation>
    <scope>NUCLEOTIDE SEQUENCE [LARGE SCALE GENOMIC DNA]</scope>
    <source>
        <strain evidence="5 6">MSMB368WGS</strain>
    </source>
</reference>
<dbReference type="NCBIfam" id="NF038228">
    <property type="entry name" value="IcmH_DotU_IVB"/>
    <property type="match status" value="1"/>
</dbReference>
<dbReference type="InterPro" id="IPR006665">
    <property type="entry name" value="OmpA-like"/>
</dbReference>
<dbReference type="Pfam" id="PF09850">
    <property type="entry name" value="DotU"/>
    <property type="match status" value="1"/>
</dbReference>
<dbReference type="Gene3D" id="1.25.40.590">
    <property type="entry name" value="Type IV / VI secretion system, DotU"/>
    <property type="match status" value="1"/>
</dbReference>
<keyword evidence="3" id="KW-1133">Transmembrane helix</keyword>
<feature type="transmembrane region" description="Helical" evidence="3">
    <location>
        <begin position="294"/>
        <end position="314"/>
    </location>
</feature>
<comment type="caution">
    <text evidence="5">The sequence shown here is derived from an EMBL/GenBank/DDBJ whole genome shotgun (WGS) entry which is preliminary data.</text>
</comment>
<keyword evidence="1 3" id="KW-0472">Membrane</keyword>